<reference evidence="1 2" key="1">
    <citation type="submission" date="2019-03" db="EMBL/GenBank/DDBJ databases">
        <title>First draft genome of Liparis tanakae, snailfish: a comprehensive survey of snailfish specific genes.</title>
        <authorList>
            <person name="Kim W."/>
            <person name="Song I."/>
            <person name="Jeong J.-H."/>
            <person name="Kim D."/>
            <person name="Kim S."/>
            <person name="Ryu S."/>
            <person name="Song J.Y."/>
            <person name="Lee S.K."/>
        </authorList>
    </citation>
    <scope>NUCLEOTIDE SEQUENCE [LARGE SCALE GENOMIC DNA]</scope>
    <source>
        <tissue evidence="1">Muscle</tissue>
    </source>
</reference>
<evidence type="ECO:0000313" key="1">
    <source>
        <dbReference type="EMBL" id="TNN29938.1"/>
    </source>
</evidence>
<organism evidence="1 2">
    <name type="scientific">Liparis tanakae</name>
    <name type="common">Tanaka's snailfish</name>
    <dbReference type="NCBI Taxonomy" id="230148"/>
    <lineage>
        <taxon>Eukaryota</taxon>
        <taxon>Metazoa</taxon>
        <taxon>Chordata</taxon>
        <taxon>Craniata</taxon>
        <taxon>Vertebrata</taxon>
        <taxon>Euteleostomi</taxon>
        <taxon>Actinopterygii</taxon>
        <taxon>Neopterygii</taxon>
        <taxon>Teleostei</taxon>
        <taxon>Neoteleostei</taxon>
        <taxon>Acanthomorphata</taxon>
        <taxon>Eupercaria</taxon>
        <taxon>Perciformes</taxon>
        <taxon>Cottioidei</taxon>
        <taxon>Cottales</taxon>
        <taxon>Liparidae</taxon>
        <taxon>Liparis</taxon>
    </lineage>
</organism>
<proteinExistence type="predicted"/>
<dbReference type="Proteomes" id="UP000314294">
    <property type="component" value="Unassembled WGS sequence"/>
</dbReference>
<dbReference type="EMBL" id="SRLO01005015">
    <property type="protein sequence ID" value="TNN29938.1"/>
    <property type="molecule type" value="Genomic_DNA"/>
</dbReference>
<accession>A0A4Z2EMF0</accession>
<sequence>MEAAGCWRLTEAAVETKDTSMNHWVTDEADEAEDAWRSPPEETGDGRAAVSHFHDFTTLIVRLLHFNLQTSPSRGVCF</sequence>
<gene>
    <name evidence="1" type="ORF">EYF80_059912</name>
</gene>
<comment type="caution">
    <text evidence="1">The sequence shown here is derived from an EMBL/GenBank/DDBJ whole genome shotgun (WGS) entry which is preliminary data.</text>
</comment>
<protein>
    <submittedName>
        <fullName evidence="1">Uncharacterized protein</fullName>
    </submittedName>
</protein>
<keyword evidence="2" id="KW-1185">Reference proteome</keyword>
<name>A0A4Z2EMF0_9TELE</name>
<evidence type="ECO:0000313" key="2">
    <source>
        <dbReference type="Proteomes" id="UP000314294"/>
    </source>
</evidence>
<dbReference type="AlphaFoldDB" id="A0A4Z2EMF0"/>